<proteinExistence type="predicted"/>
<dbReference type="Pfam" id="PF00106">
    <property type="entry name" value="adh_short"/>
    <property type="match status" value="1"/>
</dbReference>
<dbReference type="AlphaFoldDB" id="A0A917E013"/>
<dbReference type="Proteomes" id="UP000612456">
    <property type="component" value="Unassembled WGS sequence"/>
</dbReference>
<name>A0A917E013_9BACL</name>
<gene>
    <name evidence="1" type="ORF">GCM10010911_50470</name>
</gene>
<dbReference type="InterPro" id="IPR002347">
    <property type="entry name" value="SDR_fam"/>
</dbReference>
<dbReference type="GO" id="GO:0019290">
    <property type="term" value="P:siderophore biosynthetic process"/>
    <property type="evidence" value="ECO:0007669"/>
    <property type="project" value="InterPro"/>
</dbReference>
<organism evidence="1 2">
    <name type="scientific">Paenibacillus nasutitermitis</name>
    <dbReference type="NCBI Taxonomy" id="1652958"/>
    <lineage>
        <taxon>Bacteria</taxon>
        <taxon>Bacillati</taxon>
        <taxon>Bacillota</taxon>
        <taxon>Bacilli</taxon>
        <taxon>Bacillales</taxon>
        <taxon>Paenibacillaceae</taxon>
        <taxon>Paenibacillus</taxon>
    </lineage>
</organism>
<dbReference type="EMBL" id="BMHP01000004">
    <property type="protein sequence ID" value="GGD85962.1"/>
    <property type="molecule type" value="Genomic_DNA"/>
</dbReference>
<dbReference type="RefSeq" id="WP_229750533.1">
    <property type="nucleotide sequence ID" value="NZ_BMHP01000004.1"/>
</dbReference>
<evidence type="ECO:0000313" key="2">
    <source>
        <dbReference type="Proteomes" id="UP000612456"/>
    </source>
</evidence>
<sequence>MSMSKKVIVIVGAGTGVSSSVARKFGSHGFKVILVARNEKVLAELVRSLETQDIEAYGFTANAADPVALQMAFEHIKRDYGIPEALVYNAAVIKLGTASKLKEAELLDDLNVNVVGALSSALQVIPDFIERKSGTILFTGGGFALYPSYELASLSIGKAALRSLVYTLGEELEPYGIYVGTITIAGTVAVNTNFDPDRIAHAYWEMYEKQNERELIYQ</sequence>
<dbReference type="PANTHER" id="PTHR43431">
    <property type="entry name" value="OXIDOREDUCTASE, SHORT CHAIN DEHYDROGENASE/REDUCTASE FAMILY (AFU_ORTHOLOGUE AFUA_5G14000)"/>
    <property type="match status" value="1"/>
</dbReference>
<dbReference type="InterPro" id="IPR036291">
    <property type="entry name" value="NAD(P)-bd_dom_sf"/>
</dbReference>
<comment type="caution">
    <text evidence="1">The sequence shown here is derived from an EMBL/GenBank/DDBJ whole genome shotgun (WGS) entry which is preliminary data.</text>
</comment>
<keyword evidence="2" id="KW-1185">Reference proteome</keyword>
<reference evidence="1" key="1">
    <citation type="journal article" date="2014" name="Int. J. Syst. Evol. Microbiol.">
        <title>Complete genome sequence of Corynebacterium casei LMG S-19264T (=DSM 44701T), isolated from a smear-ripened cheese.</title>
        <authorList>
            <consortium name="US DOE Joint Genome Institute (JGI-PGF)"/>
            <person name="Walter F."/>
            <person name="Albersmeier A."/>
            <person name="Kalinowski J."/>
            <person name="Ruckert C."/>
        </authorList>
    </citation>
    <scope>NUCLEOTIDE SEQUENCE</scope>
    <source>
        <strain evidence="1">CGMCC 1.15178</strain>
    </source>
</reference>
<evidence type="ECO:0000313" key="1">
    <source>
        <dbReference type="EMBL" id="GGD85962.1"/>
    </source>
</evidence>
<dbReference type="SUPFAM" id="SSF51735">
    <property type="entry name" value="NAD(P)-binding Rossmann-fold domains"/>
    <property type="match status" value="1"/>
</dbReference>
<accession>A0A917E013</accession>
<dbReference type="PANTHER" id="PTHR43431:SF1">
    <property type="entry name" value="OS08G0476300 PROTEIN"/>
    <property type="match status" value="1"/>
</dbReference>
<dbReference type="PRINTS" id="PR01397">
    <property type="entry name" value="DHBDHDRGNASE"/>
</dbReference>
<dbReference type="Gene3D" id="3.40.50.720">
    <property type="entry name" value="NAD(P)-binding Rossmann-like Domain"/>
    <property type="match status" value="1"/>
</dbReference>
<protein>
    <submittedName>
        <fullName evidence="1">Short-chain dehydrogenase</fullName>
    </submittedName>
</protein>
<dbReference type="GO" id="GO:0008667">
    <property type="term" value="F:2,3-dihydro-2,3-dihydroxybenzoate dehydrogenase activity"/>
    <property type="evidence" value="ECO:0007669"/>
    <property type="project" value="InterPro"/>
</dbReference>
<reference evidence="1" key="2">
    <citation type="submission" date="2020-09" db="EMBL/GenBank/DDBJ databases">
        <authorList>
            <person name="Sun Q."/>
            <person name="Zhou Y."/>
        </authorList>
    </citation>
    <scope>NUCLEOTIDE SEQUENCE</scope>
    <source>
        <strain evidence="1">CGMCC 1.15178</strain>
    </source>
</reference>
<dbReference type="InterPro" id="IPR003560">
    <property type="entry name" value="DHB_DH"/>
</dbReference>